<comment type="similarity">
    <text evidence="3">Belongs to the GMC oxidoreductase family.</text>
</comment>
<dbReference type="PIRSF" id="PIRSF000137">
    <property type="entry name" value="Alcohol_oxidase"/>
    <property type="match status" value="1"/>
</dbReference>
<keyword evidence="13" id="KW-0274">FAD</keyword>
<dbReference type="InterPro" id="IPR007867">
    <property type="entry name" value="GMC_OxRtase_C"/>
</dbReference>
<comment type="caution">
    <text evidence="15">The sequence shown here is derived from an EMBL/GenBank/DDBJ whole genome shotgun (WGS) entry which is preliminary data.</text>
</comment>
<keyword evidence="6" id="KW-0964">Secreted</keyword>
<comment type="catalytic activity">
    <reaction evidence="8">
        <text>pyranose + acceptor = pyranos-2-ulose + reduced acceptor.</text>
        <dbReference type="EC" id="1.1.99.29"/>
    </reaction>
</comment>
<comment type="catalytic activity">
    <reaction evidence="11">
        <text>a pyranoside + acceptor = a pyranosid-3-ulose + reduced acceptor.</text>
        <dbReference type="EC" id="1.1.99.29"/>
    </reaction>
</comment>
<dbReference type="InterPro" id="IPR000172">
    <property type="entry name" value="GMC_OxRdtase_N"/>
</dbReference>
<dbReference type="OrthoDB" id="269227at2759"/>
<dbReference type="GO" id="GO:0050660">
    <property type="term" value="F:flavin adenine dinucleotide binding"/>
    <property type="evidence" value="ECO:0007669"/>
    <property type="project" value="InterPro"/>
</dbReference>
<evidence type="ECO:0000256" key="12">
    <source>
        <dbReference type="ARBA" id="ARBA00034059"/>
    </source>
</evidence>
<dbReference type="InterPro" id="IPR036188">
    <property type="entry name" value="FAD/NAD-bd_sf"/>
</dbReference>
<comment type="subcellular location">
    <subcellularLocation>
        <location evidence="2">Secreted</location>
    </subcellularLocation>
</comment>
<comment type="subunit">
    <text evidence="4">Monomer.</text>
</comment>
<dbReference type="SUPFAM" id="SSF54373">
    <property type="entry name" value="FAD-linked reductases, C-terminal domain"/>
    <property type="match status" value="1"/>
</dbReference>
<dbReference type="Gene3D" id="3.30.560.10">
    <property type="entry name" value="Glucose Oxidase, domain 3"/>
    <property type="match status" value="1"/>
</dbReference>
<evidence type="ECO:0000313" key="16">
    <source>
        <dbReference type="Proteomes" id="UP000284842"/>
    </source>
</evidence>
<dbReference type="EMBL" id="NHTK01006091">
    <property type="protein sequence ID" value="PPQ64198.1"/>
    <property type="molecule type" value="Genomic_DNA"/>
</dbReference>
<comment type="catalytic activity">
    <reaction evidence="10">
        <text>pyranose + acceptor = pyranos-3-ulose + reduced acceptor.</text>
        <dbReference type="EC" id="1.1.99.29"/>
    </reaction>
</comment>
<protein>
    <recommendedName>
        <fullName evidence="5">pyranose dehydrogenase (acceptor)</fullName>
        <ecNumber evidence="5">1.1.99.29</ecNumber>
    </recommendedName>
</protein>
<keyword evidence="13" id="KW-0285">Flavoprotein</keyword>
<comment type="cofactor">
    <cofactor evidence="1 13">
        <name>FAD</name>
        <dbReference type="ChEBI" id="CHEBI:57692"/>
    </cofactor>
</comment>
<dbReference type="AlphaFoldDB" id="A0A409VB81"/>
<feature type="binding site" evidence="13">
    <location>
        <position position="251"/>
    </location>
    <ligand>
        <name>FAD</name>
        <dbReference type="ChEBI" id="CHEBI:57692"/>
    </ligand>
</feature>
<dbReference type="EC" id="1.1.99.29" evidence="5"/>
<comment type="catalytic activity">
    <reaction evidence="9">
        <text>pyranose + acceptor = pyranos-2,3-diulose + reduced acceptor.</text>
        <dbReference type="EC" id="1.1.99.29"/>
    </reaction>
</comment>
<dbReference type="PANTHER" id="PTHR11552">
    <property type="entry name" value="GLUCOSE-METHANOL-CHOLINE GMC OXIDOREDUCTASE"/>
    <property type="match status" value="1"/>
</dbReference>
<keyword evidence="16" id="KW-1185">Reference proteome</keyword>
<evidence type="ECO:0000256" key="10">
    <source>
        <dbReference type="ARBA" id="ARBA00034029"/>
    </source>
</evidence>
<dbReference type="GO" id="GO:0033718">
    <property type="term" value="F:pyranose dehydrogenase (acceptor) activity"/>
    <property type="evidence" value="ECO:0007669"/>
    <property type="project" value="UniProtKB-EC"/>
</dbReference>
<dbReference type="Pfam" id="PF05199">
    <property type="entry name" value="GMC_oxred_C"/>
    <property type="match status" value="1"/>
</dbReference>
<dbReference type="PROSITE" id="PS00624">
    <property type="entry name" value="GMC_OXRED_2"/>
    <property type="match status" value="1"/>
</dbReference>
<proteinExistence type="inferred from homology"/>
<accession>A0A409VB81</accession>
<dbReference type="PANTHER" id="PTHR11552:SF78">
    <property type="entry name" value="GLUCOSE-METHANOL-CHOLINE OXIDOREDUCTASE N-TERMINAL DOMAIN-CONTAINING PROTEIN"/>
    <property type="match status" value="1"/>
</dbReference>
<evidence type="ECO:0000256" key="6">
    <source>
        <dbReference type="ARBA" id="ARBA00022525"/>
    </source>
</evidence>
<dbReference type="Pfam" id="PF00732">
    <property type="entry name" value="GMC_oxred_N"/>
    <property type="match status" value="1"/>
</dbReference>
<evidence type="ECO:0000256" key="11">
    <source>
        <dbReference type="ARBA" id="ARBA00034050"/>
    </source>
</evidence>
<comment type="catalytic activity">
    <reaction evidence="12">
        <text>a pyranoside + acceptor = a pyranosid-3,4-diulose + reduced acceptor.</text>
        <dbReference type="EC" id="1.1.99.29"/>
    </reaction>
</comment>
<dbReference type="InterPro" id="IPR012132">
    <property type="entry name" value="GMC_OxRdtase"/>
</dbReference>
<reference evidence="15 16" key="1">
    <citation type="journal article" date="2018" name="Evol. Lett.">
        <title>Horizontal gene cluster transfer increased hallucinogenic mushroom diversity.</title>
        <authorList>
            <person name="Reynolds H.T."/>
            <person name="Vijayakumar V."/>
            <person name="Gluck-Thaler E."/>
            <person name="Korotkin H.B."/>
            <person name="Matheny P.B."/>
            <person name="Slot J.C."/>
        </authorList>
    </citation>
    <scope>NUCLEOTIDE SEQUENCE [LARGE SCALE GENOMIC DNA]</scope>
    <source>
        <strain evidence="15 16">2629</strain>
    </source>
</reference>
<feature type="binding site" evidence="13">
    <location>
        <begin position="549"/>
        <end position="550"/>
    </location>
    <ligand>
        <name>FAD</name>
        <dbReference type="ChEBI" id="CHEBI:57692"/>
    </ligand>
</feature>
<evidence type="ECO:0000259" key="14">
    <source>
        <dbReference type="PROSITE" id="PS00624"/>
    </source>
</evidence>
<dbReference type="SUPFAM" id="SSF51905">
    <property type="entry name" value="FAD/NAD(P)-binding domain"/>
    <property type="match status" value="1"/>
</dbReference>
<evidence type="ECO:0000256" key="1">
    <source>
        <dbReference type="ARBA" id="ARBA00001974"/>
    </source>
</evidence>
<dbReference type="GO" id="GO:0005576">
    <property type="term" value="C:extracellular region"/>
    <property type="evidence" value="ECO:0007669"/>
    <property type="project" value="UniProtKB-SubCell"/>
</dbReference>
<evidence type="ECO:0000256" key="9">
    <source>
        <dbReference type="ARBA" id="ARBA00034010"/>
    </source>
</evidence>
<comment type="function">
    <text evidence="7">Catalyzes the single-oxidation or sequential double oxidation reaction of carbohydrates primarily at carbon-2 and/or carbon-3 with the concomitant reduction of the flavin. The enzyme exhibits a broad sugar substrate specificity, oxidizing different aldopyranoses to the corresponding C-1, C-2, C-3 or C-1,2, C-2,3 and C-3,4 (di)dehydro sugars with substrate-specific regioselectivity. Accepts only a narrow range of electron acceptors such as substituted benzoquinones and complexed metal ions and reacts extremely slowly with O(2) as acceptor. May play a role in the natural recycling of plant matter by oxidizing all major monosaccharides in lignocellulose and by reducing quinone compounds or reactive radical species generated during lignin depolymerization.</text>
</comment>
<name>A0A409VB81_9AGAR</name>
<feature type="binding site" evidence="13">
    <location>
        <position position="376"/>
    </location>
    <ligand>
        <name>substrate</name>
    </ligand>
</feature>
<dbReference type="Gene3D" id="3.50.50.60">
    <property type="entry name" value="FAD/NAD(P)-binding domain"/>
    <property type="match status" value="1"/>
</dbReference>
<evidence type="ECO:0000256" key="2">
    <source>
        <dbReference type="ARBA" id="ARBA00004613"/>
    </source>
</evidence>
<evidence type="ECO:0000256" key="7">
    <source>
        <dbReference type="ARBA" id="ARBA00024699"/>
    </source>
</evidence>
<sequence>MVTHLTSAESEYDIIFAGGGATACVTAGRLIDTDPSLKILLIEYGIHTLNVPRHVQPARYMRIQADPEILHFHEGVPSPALGGRAPVVPTGKGVGGGSAVNCKLLNQRITLQVTNEKTVMAYTRGAASDYDDWEKVYGNKGWSTESLMPLLQKAETYQDPANNSTHGYDGPIKISFAPDMVTAAEDFLSTAKAYDKERESTDDINDFYNCNRYGRWARYIDKETGTRSDTAHHYVYNKTNPNLSILTESQVVRVIIENGRAVGVEYQSSTSNDPVLKTVRARKQIILSAGAFGTPAILERSGIGSSEVLERCDIQQVVDLPGVGEHYMDHNFIFMNFAAKSDIETLDEIFWGTEEEFAHHTQAWEQTGQGLMSHNCLDAGIKIRPTDEDISKMSPAFQKRWNEFFANAPDKPLVLFYFFAAHLGGSPPSFDQKHYAVGYLPAYPATSGYVHITSKDPKSKADFHPGYLDHPADADVLRWSYKRCRELGRRMKSFKGESPPGHPAFPSNSAAALVEAAEPFSIDAGDVVYSAEDDALIDQFNNERIRTSWHSCGTCAMKARKDGGVVDERLNVYGVEGLKIADCSIFPENVGANTYNSALAIGEKAAVLIAEDLSL</sequence>
<dbReference type="InParanoid" id="A0A409VB81"/>
<dbReference type="STRING" id="181874.A0A409VB81"/>
<dbReference type="Proteomes" id="UP000284842">
    <property type="component" value="Unassembled WGS sequence"/>
</dbReference>
<evidence type="ECO:0000256" key="8">
    <source>
        <dbReference type="ARBA" id="ARBA00033986"/>
    </source>
</evidence>
<gene>
    <name evidence="15" type="ORF">CVT24_008616</name>
</gene>
<evidence type="ECO:0000256" key="13">
    <source>
        <dbReference type="PIRSR" id="PIRSR000137-2"/>
    </source>
</evidence>
<evidence type="ECO:0000256" key="3">
    <source>
        <dbReference type="ARBA" id="ARBA00010790"/>
    </source>
</evidence>
<evidence type="ECO:0000256" key="4">
    <source>
        <dbReference type="ARBA" id="ARBA00011245"/>
    </source>
</evidence>
<feature type="domain" description="Glucose-methanol-choline oxidoreductase N-terminal" evidence="14">
    <location>
        <begin position="290"/>
        <end position="304"/>
    </location>
</feature>
<evidence type="ECO:0000313" key="15">
    <source>
        <dbReference type="EMBL" id="PPQ64198.1"/>
    </source>
</evidence>
<evidence type="ECO:0000256" key="5">
    <source>
        <dbReference type="ARBA" id="ARBA00013177"/>
    </source>
</evidence>
<organism evidence="15 16">
    <name type="scientific">Panaeolus cyanescens</name>
    <dbReference type="NCBI Taxonomy" id="181874"/>
    <lineage>
        <taxon>Eukaryota</taxon>
        <taxon>Fungi</taxon>
        <taxon>Dikarya</taxon>
        <taxon>Basidiomycota</taxon>
        <taxon>Agaricomycotina</taxon>
        <taxon>Agaricomycetes</taxon>
        <taxon>Agaricomycetidae</taxon>
        <taxon>Agaricales</taxon>
        <taxon>Agaricineae</taxon>
        <taxon>Galeropsidaceae</taxon>
        <taxon>Panaeolus</taxon>
    </lineage>
</organism>